<protein>
    <submittedName>
        <fullName evidence="1">Uncharacterized protein</fullName>
    </submittedName>
</protein>
<accession>A0A0A8UL10</accession>
<evidence type="ECO:0000313" key="1">
    <source>
        <dbReference type="EMBL" id="CEK09540.1"/>
    </source>
</evidence>
<proteinExistence type="predicted"/>
<sequence length="232" mass="26400">MVEVVMISELLDIYSIKLQRYFQQEEDEATRVYIKNLLKELKTTTSISALSETLATFLKSDHVTNSQLAKDIKDWINYLDELQTLEISVLEKLPKLNFVGNTQPLKNILQQIVSREDYLFHCRAKSLLVYLSNNALQATLNYLADLSPNDSAATSIAAMGAFKQANFFSKEHADCVQLLTKNSVNFIEQNKEQTLANDILQTALFIYQDINREAKLQQTSHDAEPSRGCIMI</sequence>
<dbReference type="STRING" id="449.LHA_0438"/>
<dbReference type="Proteomes" id="UP000032803">
    <property type="component" value="Chromosome I"/>
</dbReference>
<dbReference type="HOGENOM" id="CLU_1193636_0_0_6"/>
<dbReference type="KEGG" id="lha:LHA_0438"/>
<dbReference type="AlphaFoldDB" id="A0A0A8UL10"/>
<dbReference type="EMBL" id="LN681225">
    <property type="protein sequence ID" value="CEK09540.1"/>
    <property type="molecule type" value="Genomic_DNA"/>
</dbReference>
<evidence type="ECO:0000313" key="2">
    <source>
        <dbReference type="Proteomes" id="UP000032803"/>
    </source>
</evidence>
<reference evidence="2" key="1">
    <citation type="submission" date="2014-09" db="EMBL/GenBank/DDBJ databases">
        <authorList>
            <person name="Gomez-Valero L."/>
        </authorList>
    </citation>
    <scope>NUCLEOTIDE SEQUENCE [LARGE SCALE GENOMIC DNA]</scope>
    <source>
        <strain evidence="2">ATCC35250</strain>
    </source>
</reference>
<name>A0A0A8UL10_LEGHA</name>
<organism evidence="1 2">
    <name type="scientific">Legionella hackeliae</name>
    <dbReference type="NCBI Taxonomy" id="449"/>
    <lineage>
        <taxon>Bacteria</taxon>
        <taxon>Pseudomonadati</taxon>
        <taxon>Pseudomonadota</taxon>
        <taxon>Gammaproteobacteria</taxon>
        <taxon>Legionellales</taxon>
        <taxon>Legionellaceae</taxon>
        <taxon>Legionella</taxon>
    </lineage>
</organism>
<keyword evidence="2" id="KW-1185">Reference proteome</keyword>
<gene>
    <name evidence="1" type="ORF">LHA_0438</name>
</gene>